<gene>
    <name evidence="1" type="ORF">DPMN_116105</name>
</gene>
<comment type="caution">
    <text evidence="1">The sequence shown here is derived from an EMBL/GenBank/DDBJ whole genome shotgun (WGS) entry which is preliminary data.</text>
</comment>
<accession>A0A9D4KP60</accession>
<dbReference type="Proteomes" id="UP000828390">
    <property type="component" value="Unassembled WGS sequence"/>
</dbReference>
<evidence type="ECO:0000313" key="2">
    <source>
        <dbReference type="Proteomes" id="UP000828390"/>
    </source>
</evidence>
<evidence type="ECO:0000313" key="1">
    <source>
        <dbReference type="EMBL" id="KAH3842606.1"/>
    </source>
</evidence>
<dbReference type="EMBL" id="JAIWYP010000004">
    <property type="protein sequence ID" value="KAH3842606.1"/>
    <property type="molecule type" value="Genomic_DNA"/>
</dbReference>
<dbReference type="AlphaFoldDB" id="A0A9D4KP60"/>
<organism evidence="1 2">
    <name type="scientific">Dreissena polymorpha</name>
    <name type="common">Zebra mussel</name>
    <name type="synonym">Mytilus polymorpha</name>
    <dbReference type="NCBI Taxonomy" id="45954"/>
    <lineage>
        <taxon>Eukaryota</taxon>
        <taxon>Metazoa</taxon>
        <taxon>Spiralia</taxon>
        <taxon>Lophotrochozoa</taxon>
        <taxon>Mollusca</taxon>
        <taxon>Bivalvia</taxon>
        <taxon>Autobranchia</taxon>
        <taxon>Heteroconchia</taxon>
        <taxon>Euheterodonta</taxon>
        <taxon>Imparidentia</taxon>
        <taxon>Neoheterodontei</taxon>
        <taxon>Myida</taxon>
        <taxon>Dreissenoidea</taxon>
        <taxon>Dreissenidae</taxon>
        <taxon>Dreissena</taxon>
    </lineage>
</organism>
<reference evidence="1" key="2">
    <citation type="submission" date="2020-11" db="EMBL/GenBank/DDBJ databases">
        <authorList>
            <person name="McCartney M.A."/>
            <person name="Auch B."/>
            <person name="Kono T."/>
            <person name="Mallez S."/>
            <person name="Becker A."/>
            <person name="Gohl D.M."/>
            <person name="Silverstein K.A.T."/>
            <person name="Koren S."/>
            <person name="Bechman K.B."/>
            <person name="Herman A."/>
            <person name="Abrahante J.E."/>
            <person name="Garbe J."/>
        </authorList>
    </citation>
    <scope>NUCLEOTIDE SEQUENCE</scope>
    <source>
        <strain evidence="1">Duluth1</strain>
        <tissue evidence="1">Whole animal</tissue>
    </source>
</reference>
<sequence length="98" mass="10997">MIVIVASGPYYTELLSIVLRIYFRFSRSSQRLFTRRKFNKGICTKSLPREHAQVGLQRNSHFLMGYVLAYHSIGCPTRAVNGNSLLTASASVQCLVDA</sequence>
<protein>
    <submittedName>
        <fullName evidence="1">Uncharacterized protein</fullName>
    </submittedName>
</protein>
<proteinExistence type="predicted"/>
<keyword evidence="2" id="KW-1185">Reference proteome</keyword>
<reference evidence="1" key="1">
    <citation type="journal article" date="2019" name="bioRxiv">
        <title>The Genome of the Zebra Mussel, Dreissena polymorpha: A Resource for Invasive Species Research.</title>
        <authorList>
            <person name="McCartney M.A."/>
            <person name="Auch B."/>
            <person name="Kono T."/>
            <person name="Mallez S."/>
            <person name="Zhang Y."/>
            <person name="Obille A."/>
            <person name="Becker A."/>
            <person name="Abrahante J.E."/>
            <person name="Garbe J."/>
            <person name="Badalamenti J.P."/>
            <person name="Herman A."/>
            <person name="Mangelson H."/>
            <person name="Liachko I."/>
            <person name="Sullivan S."/>
            <person name="Sone E.D."/>
            <person name="Koren S."/>
            <person name="Silverstein K.A.T."/>
            <person name="Beckman K.B."/>
            <person name="Gohl D.M."/>
        </authorList>
    </citation>
    <scope>NUCLEOTIDE SEQUENCE</scope>
    <source>
        <strain evidence="1">Duluth1</strain>
        <tissue evidence="1">Whole animal</tissue>
    </source>
</reference>
<name>A0A9D4KP60_DREPO</name>